<dbReference type="Proteomes" id="UP000682782">
    <property type="component" value="Chromosome"/>
</dbReference>
<proteinExistence type="predicted"/>
<sequence>MGKDDEGKRRNEMAADWVIVVDDDRNDQRLACEMLRRAGIRTSAMRSGAAALDYIRKGGMPDLILLDVNMPETDGFETLRQLREQMDPENEIPVVLMTGEEEQEVRGLEEGAMDIIRKPLEGDVVISRVCKALDISRRMKRFARTAEIDQMTDLLNKSATESRMERLCDEEDGLLCILDLDNFKNVNDIYGHDIGDQVLMMFARVLKVSLRRDDECGRIGGDEFAVFLKNMKNAEDLKRYTQRINEGYEIGAKAIMGDKISFQLGISVGAVKVPTYGREYSDLFKLADQALYDAKQNGKRQAELYNALQENQGKAKQVLDLEGVTRMLQERAAIPGALWTGKDIFGSIYQYMVRYMNRYRNSAFRVLLTLQIASDASDTERRKLREEFRQRIRGALRGSDVMMECTDNQVFLLLPGIKEQDIERVIGRLLKRWKEADNSDRATINVEYGEIDVGRKTYRRE</sequence>
<organism evidence="1 2">
    <name type="scientific">Aristaeella hokkaidonensis</name>
    <dbReference type="NCBI Taxonomy" id="3046382"/>
    <lineage>
        <taxon>Bacteria</taxon>
        <taxon>Bacillati</taxon>
        <taxon>Bacillota</taxon>
        <taxon>Clostridia</taxon>
        <taxon>Eubacteriales</taxon>
        <taxon>Aristaeellaceae</taxon>
        <taxon>Aristaeella</taxon>
    </lineage>
</organism>
<evidence type="ECO:0000313" key="2">
    <source>
        <dbReference type="Proteomes" id="UP000682782"/>
    </source>
</evidence>
<evidence type="ECO:0000313" key="1">
    <source>
        <dbReference type="EMBL" id="QUC68170.1"/>
    </source>
</evidence>
<dbReference type="EMBL" id="CP068393">
    <property type="protein sequence ID" value="QUC68170.1"/>
    <property type="molecule type" value="Genomic_DNA"/>
</dbReference>
<keyword evidence="2" id="KW-1185">Reference proteome</keyword>
<protein>
    <submittedName>
        <fullName evidence="1">Diguanylate cyclase</fullName>
    </submittedName>
</protein>
<gene>
    <name evidence="1" type="ORF">JYE49_05615</name>
</gene>
<name>A0AC61MYG8_9FIRM</name>
<reference evidence="1" key="1">
    <citation type="submission" date="2021-01" db="EMBL/GenBank/DDBJ databases">
        <title>Complete genome sequence of Clostridiales bacterium R-7.</title>
        <authorList>
            <person name="Mahoney-Kurpe S.C."/>
            <person name="Palevich N."/>
            <person name="Koike S."/>
            <person name="Moon C.D."/>
            <person name="Attwood G.T."/>
        </authorList>
    </citation>
    <scope>NUCLEOTIDE SEQUENCE</scope>
    <source>
        <strain evidence="1">R-7</strain>
    </source>
</reference>
<accession>A0AC61MYG8</accession>